<organism evidence="12 13">
    <name type="scientific">Trypanosoma congolense (strain IL3000)</name>
    <dbReference type="NCBI Taxonomy" id="1068625"/>
    <lineage>
        <taxon>Eukaryota</taxon>
        <taxon>Discoba</taxon>
        <taxon>Euglenozoa</taxon>
        <taxon>Kinetoplastea</taxon>
        <taxon>Metakinetoplastina</taxon>
        <taxon>Trypanosomatida</taxon>
        <taxon>Trypanosomatidae</taxon>
        <taxon>Trypanosoma</taxon>
        <taxon>Nannomonas</taxon>
    </lineage>
</organism>
<evidence type="ECO:0000256" key="9">
    <source>
        <dbReference type="SAM" id="MobiDB-lite"/>
    </source>
</evidence>
<dbReference type="GO" id="GO:0005886">
    <property type="term" value="C:plasma membrane"/>
    <property type="evidence" value="ECO:0007669"/>
    <property type="project" value="UniProtKB-SubCell"/>
</dbReference>
<gene>
    <name evidence="12" type="ORF">TCIL3000_0_03950</name>
</gene>
<keyword evidence="4" id="KW-0336">GPI-anchor</keyword>
<feature type="compositionally biased region" description="Low complexity" evidence="9">
    <location>
        <begin position="300"/>
        <end position="310"/>
    </location>
</feature>
<dbReference type="Proteomes" id="UP000000702">
    <property type="component" value="Unassembled WGS sequence"/>
</dbReference>
<evidence type="ECO:0000256" key="8">
    <source>
        <dbReference type="ARBA" id="ARBA00023288"/>
    </source>
</evidence>
<evidence type="ECO:0000256" key="2">
    <source>
        <dbReference type="ARBA" id="ARBA00004609"/>
    </source>
</evidence>
<feature type="signal peptide" evidence="10">
    <location>
        <begin position="1"/>
        <end position="29"/>
    </location>
</feature>
<feature type="chain" id="PRO_5003389888" evidence="10">
    <location>
        <begin position="30"/>
        <end position="387"/>
    </location>
</feature>
<proteinExistence type="predicted"/>
<keyword evidence="8" id="KW-0449">Lipoprotein</keyword>
<sequence length="387" mass="41062">MTVLLGIRMKALVLGMVVVLSVVMSLGSGHNEDAFKVLCDVLRSTERLLSTNTISEPSKSVLEEALYGKSGRILTVKNGMVSVNRNSICQTNRGLLCTFYGGGARNYGCFAESLAGTLLCTCTPGQSGGSKGFCGLENFQNADAWTVGGRTPLEQKENLFQKVWDNVIKKCSHGNGNVHSTEDKVGDLETAVQKVRGTLKQGPRGKNNFFYLGEPVGCNGCSGSNPRDVCAAYHTGRTNDKHTVHIPWANTIENALSDLKKALKPKAPETVSVPATLAASATTTTETQTIFPTKPSDPSTTTNTTEQGNTEDGHHTETEAPAHQSSPKSRSKRSTAESPTATSTATEDTSTIGEPEILDPTAAPFPLADGADILTPLGLFMAASSFF</sequence>
<evidence type="ECO:0000256" key="10">
    <source>
        <dbReference type="SAM" id="SignalP"/>
    </source>
</evidence>
<keyword evidence="6" id="KW-0472">Membrane</keyword>
<evidence type="ECO:0000256" key="6">
    <source>
        <dbReference type="ARBA" id="ARBA00023136"/>
    </source>
</evidence>
<reference evidence="12 13" key="2">
    <citation type="journal article" date="2012" name="Proc. Natl. Acad. Sci. U.S.A.">
        <title>Antigenic diversity is generated by distinct evolutionary mechanisms in African trypanosome species.</title>
        <authorList>
            <person name="Jackson A.P."/>
            <person name="Berry A."/>
            <person name="Aslett M."/>
            <person name="Allison H.C."/>
            <person name="Burton P."/>
            <person name="Vavrova-Anderson J."/>
            <person name="Brown R."/>
            <person name="Browne H."/>
            <person name="Corton N."/>
            <person name="Hauser H."/>
            <person name="Gamble J."/>
            <person name="Gilderthorp R."/>
            <person name="Marcello L."/>
            <person name="McQuillan J."/>
            <person name="Otto T.D."/>
            <person name="Quail M.A."/>
            <person name="Sanders M.J."/>
            <person name="van Tonder A."/>
            <person name="Ginger M.L."/>
            <person name="Field M.C."/>
            <person name="Barry J.D."/>
            <person name="Hertz-Fowler C."/>
            <person name="Berriman M."/>
        </authorList>
    </citation>
    <scope>NUCLEOTIDE SEQUENCE [LARGE SCALE GENOMIC DNA]</scope>
    <source>
        <strain evidence="12 13">IL3000</strain>
    </source>
</reference>
<comment type="subcellular location">
    <subcellularLocation>
        <location evidence="2">Cell membrane</location>
        <topology evidence="2">Lipid-anchor</topology>
        <topology evidence="2">GPI-anchor</topology>
    </subcellularLocation>
</comment>
<feature type="region of interest" description="Disordered" evidence="9">
    <location>
        <begin position="274"/>
        <end position="363"/>
    </location>
</feature>
<dbReference type="AlphaFoldDB" id="F9W7A5"/>
<keyword evidence="5 10" id="KW-0732">Signal</keyword>
<evidence type="ECO:0000256" key="3">
    <source>
        <dbReference type="ARBA" id="ARBA00022475"/>
    </source>
</evidence>
<evidence type="ECO:0000256" key="1">
    <source>
        <dbReference type="ARBA" id="ARBA00002523"/>
    </source>
</evidence>
<dbReference type="VEuPathDB" id="TriTrypDB:TcIL3000_0_03950"/>
<feature type="compositionally biased region" description="Low complexity" evidence="9">
    <location>
        <begin position="275"/>
        <end position="293"/>
    </location>
</feature>
<feature type="compositionally biased region" description="Basic and acidic residues" evidence="9">
    <location>
        <begin position="311"/>
        <end position="320"/>
    </location>
</feature>
<evidence type="ECO:0000256" key="5">
    <source>
        <dbReference type="ARBA" id="ARBA00022729"/>
    </source>
</evidence>
<evidence type="ECO:0000313" key="12">
    <source>
        <dbReference type="EMBL" id="CCD13070.1"/>
    </source>
</evidence>
<dbReference type="GO" id="GO:0098552">
    <property type="term" value="C:side of membrane"/>
    <property type="evidence" value="ECO:0007669"/>
    <property type="project" value="UniProtKB-KW"/>
</dbReference>
<comment type="caution">
    <text evidence="12">The sequence shown here is derived from an EMBL/GenBank/DDBJ whole genome shotgun (WGS) entry which is preliminary data.</text>
</comment>
<feature type="domain" description="Trypanosome variant surface glycoprotein B-type N-terminal" evidence="11">
    <location>
        <begin position="55"/>
        <end position="264"/>
    </location>
</feature>
<feature type="compositionally biased region" description="Low complexity" evidence="9">
    <location>
        <begin position="336"/>
        <end position="351"/>
    </location>
</feature>
<evidence type="ECO:0000256" key="4">
    <source>
        <dbReference type="ARBA" id="ARBA00022622"/>
    </source>
</evidence>
<dbReference type="EMBL" id="CAEQ01001008">
    <property type="protein sequence ID" value="CCD13070.1"/>
    <property type="molecule type" value="Genomic_DNA"/>
</dbReference>
<protein>
    <submittedName>
        <fullName evidence="12">Variant surface glycoprotein</fullName>
    </submittedName>
</protein>
<name>F9W7A5_TRYCI</name>
<keyword evidence="3" id="KW-1003">Cell membrane</keyword>
<evidence type="ECO:0000256" key="7">
    <source>
        <dbReference type="ARBA" id="ARBA00023180"/>
    </source>
</evidence>
<comment type="function">
    <text evidence="1">VSG forms a coat on the surface of the parasite. The trypanosome evades the immune response of the host by expressing a series of antigenically distinct VSGs from an estimated 1000 VSG genes.</text>
</comment>
<dbReference type="InterPro" id="IPR025932">
    <property type="entry name" value="Trypano_VSG_B_N_dom"/>
</dbReference>
<keyword evidence="7" id="KW-0325">Glycoprotein</keyword>
<evidence type="ECO:0000313" key="13">
    <source>
        <dbReference type="Proteomes" id="UP000000702"/>
    </source>
</evidence>
<evidence type="ECO:0000259" key="11">
    <source>
        <dbReference type="Pfam" id="PF13206"/>
    </source>
</evidence>
<keyword evidence="13" id="KW-1185">Reference proteome</keyword>
<dbReference type="Pfam" id="PF13206">
    <property type="entry name" value="VSG_B"/>
    <property type="match status" value="1"/>
</dbReference>
<accession>F9W7A5</accession>
<reference evidence="13" key="1">
    <citation type="submission" date="2011-07" db="EMBL/GenBank/DDBJ databases">
        <title>Divergent evolution of antigenic variation in African trypanosomes.</title>
        <authorList>
            <person name="Jackson A.P."/>
            <person name="Berry A."/>
            <person name="Allison H.C."/>
            <person name="Burton P."/>
            <person name="Anderson J."/>
            <person name="Aslett M."/>
            <person name="Brown R."/>
            <person name="Corton N."/>
            <person name="Harris D."/>
            <person name="Hauser H."/>
            <person name="Gamble J."/>
            <person name="Gilderthorp R."/>
            <person name="McQuillan J."/>
            <person name="Quail M.A."/>
            <person name="Sanders M."/>
            <person name="Van Tonder A."/>
            <person name="Ginger M.L."/>
            <person name="Donelson J.E."/>
            <person name="Field M.C."/>
            <person name="Barry J.D."/>
            <person name="Berriman M."/>
            <person name="Hertz-Fowler C."/>
        </authorList>
    </citation>
    <scope>NUCLEOTIDE SEQUENCE [LARGE SCALE GENOMIC DNA]</scope>
    <source>
        <strain evidence="13">IL3000</strain>
    </source>
</reference>